<dbReference type="EMBL" id="VLKZ01000013">
    <property type="protein sequence ID" value="TWI53316.1"/>
    <property type="molecule type" value="Genomic_DNA"/>
</dbReference>
<keyword evidence="1" id="KW-1133">Transmembrane helix</keyword>
<dbReference type="Proteomes" id="UP000315711">
    <property type="component" value="Unassembled WGS sequence"/>
</dbReference>
<keyword evidence="1" id="KW-0472">Membrane</keyword>
<proteinExistence type="predicted"/>
<evidence type="ECO:0000313" key="3">
    <source>
        <dbReference type="Proteomes" id="UP000315711"/>
    </source>
</evidence>
<name>A0A562QBC0_9BACI</name>
<dbReference type="RefSeq" id="WP_144451630.1">
    <property type="nucleotide sequence ID" value="NZ_VLKZ01000013.1"/>
</dbReference>
<keyword evidence="1" id="KW-0812">Transmembrane</keyword>
<feature type="transmembrane region" description="Helical" evidence="1">
    <location>
        <begin position="21"/>
        <end position="48"/>
    </location>
</feature>
<sequence length="155" mass="17137">MNRKRKAEADIKIIRSIQIHLNVVTAALLLTGQITIKGVFIGASGFSMALGGPLTGETRLVGEEGNQLATALIDIIDIILATLLLKKDLFITGIFISPARFTIDVSGPITGAEIPSPTIPELERDYRFFQRIVNKHFKVDDHLVNSLREEGMRWL</sequence>
<protein>
    <submittedName>
        <fullName evidence="2">Uncharacterized protein</fullName>
    </submittedName>
</protein>
<accession>A0A562QBC0</accession>
<dbReference type="AlphaFoldDB" id="A0A562QBC0"/>
<gene>
    <name evidence="2" type="ORF">IQ10_03451</name>
</gene>
<reference evidence="2 3" key="1">
    <citation type="journal article" date="2015" name="Stand. Genomic Sci.">
        <title>Genomic Encyclopedia of Bacterial and Archaeal Type Strains, Phase III: the genomes of soil and plant-associated and newly described type strains.</title>
        <authorList>
            <person name="Whitman W.B."/>
            <person name="Woyke T."/>
            <person name="Klenk H.P."/>
            <person name="Zhou Y."/>
            <person name="Lilburn T.G."/>
            <person name="Beck B.J."/>
            <person name="De Vos P."/>
            <person name="Vandamme P."/>
            <person name="Eisen J.A."/>
            <person name="Garrity G."/>
            <person name="Hugenholtz P."/>
            <person name="Kyrpides N.C."/>
        </authorList>
    </citation>
    <scope>NUCLEOTIDE SEQUENCE [LARGE SCALE GENOMIC DNA]</scope>
    <source>
        <strain evidence="2 3">CGMCC 1.10116</strain>
    </source>
</reference>
<keyword evidence="3" id="KW-1185">Reference proteome</keyword>
<organism evidence="2 3">
    <name type="scientific">Halalkalibacter nanhaiisediminis</name>
    <dbReference type="NCBI Taxonomy" id="688079"/>
    <lineage>
        <taxon>Bacteria</taxon>
        <taxon>Bacillati</taxon>
        <taxon>Bacillota</taxon>
        <taxon>Bacilli</taxon>
        <taxon>Bacillales</taxon>
        <taxon>Bacillaceae</taxon>
        <taxon>Halalkalibacter</taxon>
    </lineage>
</organism>
<dbReference type="OrthoDB" id="2382365at2"/>
<evidence type="ECO:0000256" key="1">
    <source>
        <dbReference type="SAM" id="Phobius"/>
    </source>
</evidence>
<comment type="caution">
    <text evidence="2">The sequence shown here is derived from an EMBL/GenBank/DDBJ whole genome shotgun (WGS) entry which is preliminary data.</text>
</comment>
<evidence type="ECO:0000313" key="2">
    <source>
        <dbReference type="EMBL" id="TWI53316.1"/>
    </source>
</evidence>